<dbReference type="Proteomes" id="UP000031668">
    <property type="component" value="Unassembled WGS sequence"/>
</dbReference>
<sequence length="215" mass="24782">MPFDYSIASQIVLAFMQIIFNCKFWLGPNNIKLDIPNLNYRNSCQTKIVGFFHKPTDGLGFWGLFEHRRLHDKKLVIFAVALIYTILVTKIVALSAFMAKRTKNLMIITGTLQVLSLTVNIGIMAIYCELVTHHNKMTHYTKCKVSYLSYFVSWVMCMIAVNLIEIMMFILSHFKRFHPIKVEEYDQKNTASDKMKGAKCQTDAKEPIVVVELTN</sequence>
<feature type="transmembrane region" description="Helical" evidence="1">
    <location>
        <begin position="105"/>
        <end position="127"/>
    </location>
</feature>
<proteinExistence type="predicted"/>
<keyword evidence="1" id="KW-0812">Transmembrane</keyword>
<comment type="caution">
    <text evidence="2">The sequence shown here is derived from an EMBL/GenBank/DDBJ whole genome shotgun (WGS) entry which is preliminary data.</text>
</comment>
<gene>
    <name evidence="2" type="ORF">RF11_10683</name>
</gene>
<feature type="transmembrane region" description="Helical" evidence="1">
    <location>
        <begin position="75"/>
        <end position="98"/>
    </location>
</feature>
<name>A0A0C2IVC3_THEKT</name>
<protein>
    <submittedName>
        <fullName evidence="2">Uncharacterized protein</fullName>
    </submittedName>
</protein>
<dbReference type="AlphaFoldDB" id="A0A0C2IVC3"/>
<feature type="transmembrane region" description="Helical" evidence="1">
    <location>
        <begin position="147"/>
        <end position="171"/>
    </location>
</feature>
<evidence type="ECO:0000313" key="2">
    <source>
        <dbReference type="EMBL" id="KII69329.1"/>
    </source>
</evidence>
<evidence type="ECO:0000313" key="3">
    <source>
        <dbReference type="Proteomes" id="UP000031668"/>
    </source>
</evidence>
<keyword evidence="1" id="KW-1133">Transmembrane helix</keyword>
<accession>A0A0C2IVC3</accession>
<organism evidence="2 3">
    <name type="scientific">Thelohanellus kitauei</name>
    <name type="common">Myxosporean</name>
    <dbReference type="NCBI Taxonomy" id="669202"/>
    <lineage>
        <taxon>Eukaryota</taxon>
        <taxon>Metazoa</taxon>
        <taxon>Cnidaria</taxon>
        <taxon>Myxozoa</taxon>
        <taxon>Myxosporea</taxon>
        <taxon>Bivalvulida</taxon>
        <taxon>Platysporina</taxon>
        <taxon>Myxobolidae</taxon>
        <taxon>Thelohanellus</taxon>
    </lineage>
</organism>
<feature type="transmembrane region" description="Helical" evidence="1">
    <location>
        <begin position="7"/>
        <end position="26"/>
    </location>
</feature>
<reference evidence="2 3" key="1">
    <citation type="journal article" date="2014" name="Genome Biol. Evol.">
        <title>The genome of the myxosporean Thelohanellus kitauei shows adaptations to nutrient acquisition within its fish host.</title>
        <authorList>
            <person name="Yang Y."/>
            <person name="Xiong J."/>
            <person name="Zhou Z."/>
            <person name="Huo F."/>
            <person name="Miao W."/>
            <person name="Ran C."/>
            <person name="Liu Y."/>
            <person name="Zhang J."/>
            <person name="Feng J."/>
            <person name="Wang M."/>
            <person name="Wang M."/>
            <person name="Wang L."/>
            <person name="Yao B."/>
        </authorList>
    </citation>
    <scope>NUCLEOTIDE SEQUENCE [LARGE SCALE GENOMIC DNA]</scope>
    <source>
        <strain evidence="2">Wuqing</strain>
    </source>
</reference>
<keyword evidence="1" id="KW-0472">Membrane</keyword>
<keyword evidence="3" id="KW-1185">Reference proteome</keyword>
<dbReference type="EMBL" id="JWZT01002465">
    <property type="protein sequence ID" value="KII69329.1"/>
    <property type="molecule type" value="Genomic_DNA"/>
</dbReference>
<evidence type="ECO:0000256" key="1">
    <source>
        <dbReference type="SAM" id="Phobius"/>
    </source>
</evidence>